<name>A0A0H5Q150_9ZZZZ</name>
<dbReference type="AlphaFoldDB" id="A0A0H5Q150"/>
<dbReference type="EMBL" id="LN853139">
    <property type="protein sequence ID" value="CRY95139.1"/>
    <property type="molecule type" value="Genomic_DNA"/>
</dbReference>
<protein>
    <submittedName>
        <fullName evidence="1">Uncharacterized protein</fullName>
    </submittedName>
</protein>
<proteinExistence type="predicted"/>
<reference evidence="1" key="2">
    <citation type="submission" date="2015-07" db="EMBL/GenBank/DDBJ databases">
        <title>Plasmids, circular viruses and viroids from rat gut.</title>
        <authorList>
            <person name="Jorgensen T.J."/>
            <person name="Hansen M.A."/>
            <person name="Xu Z."/>
            <person name="Tabak M.A."/>
            <person name="Sorensen S.J."/>
            <person name="Hansen L.H."/>
        </authorList>
    </citation>
    <scope>NUCLEOTIDE SEQUENCE</scope>
    <source>
        <strain evidence="1">RGRH0500</strain>
    </source>
</reference>
<evidence type="ECO:0000313" key="1">
    <source>
        <dbReference type="EMBL" id="CRY95139.1"/>
    </source>
</evidence>
<sequence length="105" mass="11801">MRFNLVQIMRKAWELRKARGYTMTTALRIAWAEAKGEKVYTFRLENARAQISAYLVKLVKSVKDIHDAHKLEILRAALLLPVDAAGLAVTDGKTVGLCKYAVRNA</sequence>
<accession>A0A0H5Q150</accession>
<organism evidence="1">
    <name type="scientific">uncultured prokaryote</name>
    <dbReference type="NCBI Taxonomy" id="198431"/>
    <lineage>
        <taxon>unclassified sequences</taxon>
        <taxon>environmental samples</taxon>
    </lineage>
</organism>
<reference evidence="1" key="1">
    <citation type="submission" date="2015-06" db="EMBL/GenBank/DDBJ databases">
        <authorList>
            <person name="Joergensen T."/>
        </authorList>
    </citation>
    <scope>NUCLEOTIDE SEQUENCE</scope>
    <source>
        <strain evidence="1">RGRH0500</strain>
    </source>
</reference>